<accession>A0A9W8MH37</accession>
<dbReference type="OrthoDB" id="9996895at2759"/>
<keyword evidence="3" id="KW-1185">Reference proteome</keyword>
<organism evidence="2 3">
    <name type="scientific">Candolleomyces eurysporus</name>
    <dbReference type="NCBI Taxonomy" id="2828524"/>
    <lineage>
        <taxon>Eukaryota</taxon>
        <taxon>Fungi</taxon>
        <taxon>Dikarya</taxon>
        <taxon>Basidiomycota</taxon>
        <taxon>Agaricomycotina</taxon>
        <taxon>Agaricomycetes</taxon>
        <taxon>Agaricomycetidae</taxon>
        <taxon>Agaricales</taxon>
        <taxon>Agaricineae</taxon>
        <taxon>Psathyrellaceae</taxon>
        <taxon>Candolleomyces</taxon>
    </lineage>
</organism>
<dbReference type="Proteomes" id="UP001140091">
    <property type="component" value="Unassembled WGS sequence"/>
</dbReference>
<evidence type="ECO:0000313" key="3">
    <source>
        <dbReference type="Proteomes" id="UP001140091"/>
    </source>
</evidence>
<proteinExistence type="predicted"/>
<dbReference type="EMBL" id="JANBPK010000806">
    <property type="protein sequence ID" value="KAJ2931745.1"/>
    <property type="molecule type" value="Genomic_DNA"/>
</dbReference>
<evidence type="ECO:0000313" key="2">
    <source>
        <dbReference type="EMBL" id="KAJ2931745.1"/>
    </source>
</evidence>
<feature type="compositionally biased region" description="Polar residues" evidence="1">
    <location>
        <begin position="42"/>
        <end position="65"/>
    </location>
</feature>
<name>A0A9W8MH37_9AGAR</name>
<evidence type="ECO:0000256" key="1">
    <source>
        <dbReference type="SAM" id="MobiDB-lite"/>
    </source>
</evidence>
<feature type="non-terminal residue" evidence="2">
    <location>
        <position position="1"/>
    </location>
</feature>
<comment type="caution">
    <text evidence="2">The sequence shown here is derived from an EMBL/GenBank/DDBJ whole genome shotgun (WGS) entry which is preliminary data.</text>
</comment>
<feature type="region of interest" description="Disordered" evidence="1">
    <location>
        <begin position="1"/>
        <end position="65"/>
    </location>
</feature>
<gene>
    <name evidence="2" type="ORF">H1R20_g5378</name>
</gene>
<dbReference type="AlphaFoldDB" id="A0A9W8MH37"/>
<reference evidence="2" key="1">
    <citation type="submission" date="2022-06" db="EMBL/GenBank/DDBJ databases">
        <title>Genome Sequence of Candolleomyces eurysporus.</title>
        <authorList>
            <person name="Buettner E."/>
        </authorList>
    </citation>
    <scope>NUCLEOTIDE SEQUENCE</scope>
    <source>
        <strain evidence="2">VTCC 930004</strain>
    </source>
</reference>
<sequence length="203" mass="22018">MVERQKKGGSKKKDKGSNEAPMARQKTLFDMFPTKVAKGPSTVITIESSPPETPDSNVETGSQPSTAVVPVDGYNSGIPANPNENILPDIDSSLESASILPQLSPPETLCIPSAANQDAAAPILSERVEGMTSSKPIVIDIDSSPIKPAASRPQGGVIHPFFVTRACQRTTNFNHGFFKRQVIKNNKSDPEIRKIRQFRLWIP</sequence>
<protein>
    <submittedName>
        <fullName evidence="2">Uncharacterized protein</fullName>
    </submittedName>
</protein>